<organism evidence="1 2">
    <name type="scientific">Meloidogyne enterolobii</name>
    <name type="common">Root-knot nematode worm</name>
    <name type="synonym">Meloidogyne mayaguensis</name>
    <dbReference type="NCBI Taxonomy" id="390850"/>
    <lineage>
        <taxon>Eukaryota</taxon>
        <taxon>Metazoa</taxon>
        <taxon>Ecdysozoa</taxon>
        <taxon>Nematoda</taxon>
        <taxon>Chromadorea</taxon>
        <taxon>Rhabditida</taxon>
        <taxon>Tylenchina</taxon>
        <taxon>Tylenchomorpha</taxon>
        <taxon>Tylenchoidea</taxon>
        <taxon>Meloidogynidae</taxon>
        <taxon>Meloidogyninae</taxon>
        <taxon>Meloidogyne</taxon>
    </lineage>
</organism>
<keyword evidence="2" id="KW-1185">Reference proteome</keyword>
<comment type="caution">
    <text evidence="1">The sequence shown here is derived from an EMBL/GenBank/DDBJ whole genome shotgun (WGS) entry which is preliminary data.</text>
</comment>
<evidence type="ECO:0000313" key="2">
    <source>
        <dbReference type="Proteomes" id="UP001497535"/>
    </source>
</evidence>
<protein>
    <submittedName>
        <fullName evidence="1">Uncharacterized protein</fullName>
    </submittedName>
</protein>
<sequence length="140" mass="16820">MASSRGDKMPADFRTKKLIQISLPQENLLDVFKFLDFSQLLSFQYSSFYFKNIIVKYEKELARKKFTKLKFRPIYNFDLAKHKFVEIQPHLYDFELSKQLEQKWIRGIEEQIPMFLTTIEYDDINAIVCELQQTYRGKKG</sequence>
<dbReference type="Proteomes" id="UP001497535">
    <property type="component" value="Unassembled WGS sequence"/>
</dbReference>
<name>A0ACB1A0G0_MELEN</name>
<gene>
    <name evidence="1" type="ORF">MENTE1834_LOCUS31979</name>
</gene>
<evidence type="ECO:0000313" key="1">
    <source>
        <dbReference type="EMBL" id="CAK5084583.1"/>
    </source>
</evidence>
<reference evidence="1" key="1">
    <citation type="submission" date="2023-11" db="EMBL/GenBank/DDBJ databases">
        <authorList>
            <person name="Poullet M."/>
        </authorList>
    </citation>
    <scope>NUCLEOTIDE SEQUENCE</scope>
    <source>
        <strain evidence="1">E1834</strain>
    </source>
</reference>
<accession>A0ACB1A0G0</accession>
<proteinExistence type="predicted"/>
<dbReference type="EMBL" id="CAVMJV010000054">
    <property type="protein sequence ID" value="CAK5084583.1"/>
    <property type="molecule type" value="Genomic_DNA"/>
</dbReference>